<organism evidence="5 6">
    <name type="scientific">Ulvibacterium marinum</name>
    <dbReference type="NCBI Taxonomy" id="2419782"/>
    <lineage>
        <taxon>Bacteria</taxon>
        <taxon>Pseudomonadati</taxon>
        <taxon>Bacteroidota</taxon>
        <taxon>Flavobacteriia</taxon>
        <taxon>Flavobacteriales</taxon>
        <taxon>Flavobacteriaceae</taxon>
        <taxon>Ulvibacterium</taxon>
    </lineage>
</organism>
<evidence type="ECO:0000256" key="1">
    <source>
        <dbReference type="ARBA" id="ARBA00023016"/>
    </source>
</evidence>
<dbReference type="Proteomes" id="UP000276603">
    <property type="component" value="Unassembled WGS sequence"/>
</dbReference>
<dbReference type="PANTHER" id="PTHR46733:SF4">
    <property type="entry name" value="HEAT SHOCK PROTEIN 21, CHLOROPLASTIC"/>
    <property type="match status" value="1"/>
</dbReference>
<gene>
    <name evidence="5" type="ORF">D7Z94_12590</name>
</gene>
<evidence type="ECO:0000313" key="6">
    <source>
        <dbReference type="Proteomes" id="UP000276603"/>
    </source>
</evidence>
<dbReference type="RefSeq" id="WP_120711881.1">
    <property type="nucleotide sequence ID" value="NZ_RBCJ01000002.1"/>
</dbReference>
<evidence type="ECO:0000256" key="3">
    <source>
        <dbReference type="RuleBase" id="RU003616"/>
    </source>
</evidence>
<protein>
    <submittedName>
        <fullName evidence="5">Hsp20/alpha crystallin family protein</fullName>
    </submittedName>
</protein>
<dbReference type="InterPro" id="IPR044587">
    <property type="entry name" value="HSP21-like"/>
</dbReference>
<dbReference type="EMBL" id="RBCJ01000002">
    <property type="protein sequence ID" value="RKN81728.1"/>
    <property type="molecule type" value="Genomic_DNA"/>
</dbReference>
<dbReference type="GO" id="GO:0009408">
    <property type="term" value="P:response to heat"/>
    <property type="evidence" value="ECO:0007669"/>
    <property type="project" value="InterPro"/>
</dbReference>
<evidence type="ECO:0000259" key="4">
    <source>
        <dbReference type="PROSITE" id="PS01031"/>
    </source>
</evidence>
<dbReference type="InterPro" id="IPR002068">
    <property type="entry name" value="A-crystallin/Hsp20_dom"/>
</dbReference>
<dbReference type="Gene3D" id="2.60.40.790">
    <property type="match status" value="1"/>
</dbReference>
<keyword evidence="1" id="KW-0346">Stress response</keyword>
<dbReference type="SUPFAM" id="SSF49764">
    <property type="entry name" value="HSP20-like chaperones"/>
    <property type="match status" value="1"/>
</dbReference>
<proteinExistence type="inferred from homology"/>
<keyword evidence="6" id="KW-1185">Reference proteome</keyword>
<dbReference type="CDD" id="cd06464">
    <property type="entry name" value="ACD_sHsps-like"/>
    <property type="match status" value="1"/>
</dbReference>
<comment type="similarity">
    <text evidence="2 3">Belongs to the small heat shock protein (HSP20) family.</text>
</comment>
<dbReference type="OrthoDB" id="9814487at2"/>
<dbReference type="AlphaFoldDB" id="A0A3B0CAL4"/>
<accession>A0A3B0CAL4</accession>
<dbReference type="Pfam" id="PF00011">
    <property type="entry name" value="HSP20"/>
    <property type="match status" value="1"/>
</dbReference>
<evidence type="ECO:0000256" key="2">
    <source>
        <dbReference type="PROSITE-ProRule" id="PRU00285"/>
    </source>
</evidence>
<reference evidence="5 6" key="1">
    <citation type="submission" date="2018-10" db="EMBL/GenBank/DDBJ databases">
        <title>Ulvibacterium marinum gen. nov., sp. nov., a novel marine bacterium of the family Flavobacteriaceae, isolated from a culture of the green alga Ulva prolifera.</title>
        <authorList>
            <person name="Zhang Z."/>
        </authorList>
    </citation>
    <scope>NUCLEOTIDE SEQUENCE [LARGE SCALE GENOMIC DNA]</scope>
    <source>
        <strain evidence="5 6">CCMM003</strain>
    </source>
</reference>
<sequence length="146" mass="17318">MSLIEFTKNRWPWNYGLTDFLEREHFFNDDFFNLEKSSPAINIKEHEDNFEIELSSPGFDKKDFEISLKDHVLEISAEKEKEETGKDNGYACKEFNYRSFRRALQLPKTVDESKDIRASYKSGILRLNLQKKEDTDQKPKKMIEVV</sequence>
<evidence type="ECO:0000313" key="5">
    <source>
        <dbReference type="EMBL" id="RKN81728.1"/>
    </source>
</evidence>
<dbReference type="InterPro" id="IPR008978">
    <property type="entry name" value="HSP20-like_chaperone"/>
</dbReference>
<comment type="caution">
    <text evidence="5">The sequence shown here is derived from an EMBL/GenBank/DDBJ whole genome shotgun (WGS) entry which is preliminary data.</text>
</comment>
<feature type="domain" description="SHSP" evidence="4">
    <location>
        <begin position="32"/>
        <end position="146"/>
    </location>
</feature>
<dbReference type="PANTHER" id="PTHR46733">
    <property type="entry name" value="26.5 KDA HEAT SHOCK PROTEIN, MITOCHONDRIAL"/>
    <property type="match status" value="1"/>
</dbReference>
<dbReference type="PROSITE" id="PS01031">
    <property type="entry name" value="SHSP"/>
    <property type="match status" value="1"/>
</dbReference>
<name>A0A3B0CAL4_9FLAO</name>